<gene>
    <name evidence="1" type="ORF">DFQ10_106190</name>
</gene>
<keyword evidence="2" id="KW-1185">Reference proteome</keyword>
<dbReference type="AlphaFoldDB" id="A0A3D9H189"/>
<comment type="caution">
    <text evidence="1">The sequence shown here is derived from an EMBL/GenBank/DDBJ whole genome shotgun (WGS) entry which is preliminary data.</text>
</comment>
<proteinExistence type="predicted"/>
<dbReference type="OrthoDB" id="1417838at2"/>
<evidence type="ECO:0000313" key="1">
    <source>
        <dbReference type="EMBL" id="RED43277.1"/>
    </source>
</evidence>
<accession>A0A3D9H189</accession>
<dbReference type="Proteomes" id="UP000256980">
    <property type="component" value="Unassembled WGS sequence"/>
</dbReference>
<organism evidence="1 2">
    <name type="scientific">Winogradskyella eximia</name>
    <dbReference type="NCBI Taxonomy" id="262006"/>
    <lineage>
        <taxon>Bacteria</taxon>
        <taxon>Pseudomonadati</taxon>
        <taxon>Bacteroidota</taxon>
        <taxon>Flavobacteriia</taxon>
        <taxon>Flavobacteriales</taxon>
        <taxon>Flavobacteriaceae</taxon>
        <taxon>Winogradskyella</taxon>
    </lineage>
</organism>
<reference evidence="1 2" key="1">
    <citation type="submission" date="2018-07" db="EMBL/GenBank/DDBJ databases">
        <title>Genomic Encyclopedia of Type Strains, Phase III (KMG-III): the genomes of soil and plant-associated and newly described type strains.</title>
        <authorList>
            <person name="Whitman W."/>
        </authorList>
    </citation>
    <scope>NUCLEOTIDE SEQUENCE [LARGE SCALE GENOMIC DNA]</scope>
    <source>
        <strain evidence="1 2">CECT 7946</strain>
    </source>
</reference>
<dbReference type="RefSeq" id="WP_147299223.1">
    <property type="nucleotide sequence ID" value="NZ_QRDV01000006.1"/>
</dbReference>
<sequence length="335" mass="37865">MTRLLHTIVFLLLTTITYGQKSTLFQNVNVRANELEHNLNEAGDSLIFKCERTVYEVVIFNDDFERVIKVRDTEAVIPIADIPVGRYIVEALLSDKLIVITLLRNESFNLPKQDILVADSSDLFGKKTAPKKEVVASIETSIETSGIEVEEEAEIIAENVPPLNNEIFGEESNIKKTDLAVAGKKAEPKPTVAKVEKRAPVKAKAPKKSSLSLFNTKSETTTKPKRSTRVVDAARANRIVSTYWVEYKINNGQSSQKIQKLGDQETVDRMIRKIEIDMKTKAGRLNELTVWTVYDPPKFVEHKRLNKTDFTKVASESYNMKPYYKKVNETEASDL</sequence>
<protein>
    <submittedName>
        <fullName evidence="1">Uncharacterized protein</fullName>
    </submittedName>
</protein>
<name>A0A3D9H189_9FLAO</name>
<evidence type="ECO:0000313" key="2">
    <source>
        <dbReference type="Proteomes" id="UP000256980"/>
    </source>
</evidence>
<dbReference type="EMBL" id="QRDV01000006">
    <property type="protein sequence ID" value="RED43277.1"/>
    <property type="molecule type" value="Genomic_DNA"/>
</dbReference>